<evidence type="ECO:0000256" key="1">
    <source>
        <dbReference type="SAM" id="MobiDB-lite"/>
    </source>
</evidence>
<feature type="compositionally biased region" description="Polar residues" evidence="1">
    <location>
        <begin position="24"/>
        <end position="42"/>
    </location>
</feature>
<feature type="region of interest" description="Disordered" evidence="1">
    <location>
        <begin position="24"/>
        <end position="96"/>
    </location>
</feature>
<feature type="compositionally biased region" description="Polar residues" evidence="1">
    <location>
        <begin position="75"/>
        <end position="89"/>
    </location>
</feature>
<feature type="signal peptide" evidence="2">
    <location>
        <begin position="1"/>
        <end position="23"/>
    </location>
</feature>
<sequence length="209" mass="21649">MRITSTLSVLVAAGLALSACGDASDTTAAPANEPSINAQGISAETTTTEAATTETSERSDDSGPAPTLDDAPSDAHSTQEVADGNTNPNPGGHSINVGQIGGKCGYTNQGDKIHAGKNTSCEFAAAMFDEAIKHTFTWSQRSPTVNGSYNTRIAAVSPATKQSYDLYCAIGSDTRTFSCGIYGDNSVNASFEGANNQRWTNRLSTEGQP</sequence>
<dbReference type="AlphaFoldDB" id="A0A2W5ATE7"/>
<evidence type="ECO:0000313" key="4">
    <source>
        <dbReference type="Proteomes" id="UP000249451"/>
    </source>
</evidence>
<feature type="chain" id="PRO_5039365621" description="Secreted protein" evidence="2">
    <location>
        <begin position="24"/>
        <end position="209"/>
    </location>
</feature>
<reference evidence="3 4" key="1">
    <citation type="submission" date="2017-11" db="EMBL/GenBank/DDBJ databases">
        <title>Infants hospitalized years apart are colonized by the same room-sourced microbial strains.</title>
        <authorList>
            <person name="Brooks B."/>
            <person name="Olm M.R."/>
            <person name="Firek B.A."/>
            <person name="Baker R."/>
            <person name="Thomas B.C."/>
            <person name="Morowitz M.J."/>
            <person name="Banfield J.F."/>
        </authorList>
    </citation>
    <scope>NUCLEOTIDE SEQUENCE [LARGE SCALE GENOMIC DNA]</scope>
    <source>
        <strain evidence="3">S2_012_000_R3_87</strain>
    </source>
</reference>
<evidence type="ECO:0000256" key="2">
    <source>
        <dbReference type="SAM" id="SignalP"/>
    </source>
</evidence>
<dbReference type="Proteomes" id="UP000249451">
    <property type="component" value="Unassembled WGS sequence"/>
</dbReference>
<proteinExistence type="predicted"/>
<evidence type="ECO:0000313" key="3">
    <source>
        <dbReference type="EMBL" id="PZO97840.1"/>
    </source>
</evidence>
<gene>
    <name evidence="3" type="ORF">DI609_12185</name>
</gene>
<organism evidence="3 4">
    <name type="scientific">Corynebacterium urealyticum</name>
    <dbReference type="NCBI Taxonomy" id="43771"/>
    <lineage>
        <taxon>Bacteria</taxon>
        <taxon>Bacillati</taxon>
        <taxon>Actinomycetota</taxon>
        <taxon>Actinomycetes</taxon>
        <taxon>Mycobacteriales</taxon>
        <taxon>Corynebacteriaceae</taxon>
        <taxon>Corynebacterium</taxon>
    </lineage>
</organism>
<dbReference type="EMBL" id="QFNY01000358">
    <property type="protein sequence ID" value="PZO97840.1"/>
    <property type="molecule type" value="Genomic_DNA"/>
</dbReference>
<comment type="caution">
    <text evidence="3">The sequence shown here is derived from an EMBL/GenBank/DDBJ whole genome shotgun (WGS) entry which is preliminary data.</text>
</comment>
<accession>A0A2W5ATE7</accession>
<feature type="compositionally biased region" description="Low complexity" evidence="1">
    <location>
        <begin position="43"/>
        <end position="54"/>
    </location>
</feature>
<keyword evidence="2" id="KW-0732">Signal</keyword>
<protein>
    <recommendedName>
        <fullName evidence="5">Secreted protein</fullName>
    </recommendedName>
</protein>
<name>A0A2W5ATE7_9CORY</name>
<dbReference type="PROSITE" id="PS51257">
    <property type="entry name" value="PROKAR_LIPOPROTEIN"/>
    <property type="match status" value="1"/>
</dbReference>
<evidence type="ECO:0008006" key="5">
    <source>
        <dbReference type="Google" id="ProtNLM"/>
    </source>
</evidence>